<accession>A0A368KM57</accession>
<evidence type="ECO:0000313" key="2">
    <source>
        <dbReference type="EMBL" id="RCS42314.1"/>
    </source>
</evidence>
<dbReference type="Proteomes" id="UP000253562">
    <property type="component" value="Unassembled WGS sequence"/>
</dbReference>
<evidence type="ECO:0000256" key="1">
    <source>
        <dbReference type="SAM" id="MobiDB-lite"/>
    </source>
</evidence>
<evidence type="ECO:0000313" key="3">
    <source>
        <dbReference type="Proteomes" id="UP000253562"/>
    </source>
</evidence>
<dbReference type="EMBL" id="QPEX01000042">
    <property type="protein sequence ID" value="RCS42314.1"/>
    <property type="molecule type" value="Genomic_DNA"/>
</dbReference>
<feature type="region of interest" description="Disordered" evidence="1">
    <location>
        <begin position="76"/>
        <end position="134"/>
    </location>
</feature>
<sequence length="134" mass="15140">MKIIVDFEGSPSTANARWKATVTEFGGRITSKESNGEPVEFEIPLGRFDLDVREIYVPLPSGRSEVAMRNLAAPAPKIQPYIPPPSKPREKERPAISGIQLEEMSMRNLSQQERDEIRKKQDFAKIKSRPFTGQ</sequence>
<name>A0A368KM57_9BACT</name>
<dbReference type="AlphaFoldDB" id="A0A368KM57"/>
<feature type="compositionally biased region" description="Basic and acidic residues" evidence="1">
    <location>
        <begin position="112"/>
        <end position="125"/>
    </location>
</feature>
<proteinExistence type="predicted"/>
<comment type="caution">
    <text evidence="2">The sequence shown here is derived from an EMBL/GenBank/DDBJ whole genome shotgun (WGS) entry which is preliminary data.</text>
</comment>
<reference evidence="2 3" key="1">
    <citation type="submission" date="2018-07" db="EMBL/GenBank/DDBJ databases">
        <title>Comparative genomes isolates from brazilian mangrove.</title>
        <authorList>
            <person name="De Araujo J.E."/>
            <person name="Taketani R.G."/>
            <person name="Silva M.C.P."/>
            <person name="Lourenco M.V."/>
            <person name="Oliveira V.M."/>
            <person name="Andreote F.D."/>
        </authorList>
    </citation>
    <scope>NUCLEOTIDE SEQUENCE [LARGE SCALE GENOMIC DNA]</scope>
    <source>
        <strain evidence="2 3">HEX PRIS-MGV</strain>
    </source>
</reference>
<organism evidence="2 3">
    <name type="scientific">Bremerella cremea</name>
    <dbReference type="NCBI Taxonomy" id="1031537"/>
    <lineage>
        <taxon>Bacteria</taxon>
        <taxon>Pseudomonadati</taxon>
        <taxon>Planctomycetota</taxon>
        <taxon>Planctomycetia</taxon>
        <taxon>Pirellulales</taxon>
        <taxon>Pirellulaceae</taxon>
        <taxon>Bremerella</taxon>
    </lineage>
</organism>
<protein>
    <submittedName>
        <fullName evidence="2">Uncharacterized protein</fullName>
    </submittedName>
</protein>
<gene>
    <name evidence="2" type="ORF">DTL42_19440</name>
</gene>